<protein>
    <recommendedName>
        <fullName evidence="10">Flagellar protein FliL</fullName>
    </recommendedName>
</protein>
<sequence length="159" mass="17186">MRADPKVETAPKPAPKSSKTMPFALAGVFLLMVLGAGAWILFAPTSGTPGQVQNVAPLYVAVDEFVVNLQPEDGDKYLQTKFTLQVADAQQVELVKANMPKVRNRVLLLLSSKKPSEISTPAGKRRLAAEIVSALKQPFTDGGAPQQVSELHYISFIIQ</sequence>
<keyword evidence="4" id="KW-1003">Cell membrane</keyword>
<evidence type="ECO:0000313" key="12">
    <source>
        <dbReference type="Proteomes" id="UP000241421"/>
    </source>
</evidence>
<evidence type="ECO:0000256" key="6">
    <source>
        <dbReference type="ARBA" id="ARBA00022692"/>
    </source>
</evidence>
<keyword evidence="11" id="KW-0969">Cilium</keyword>
<evidence type="ECO:0000256" key="9">
    <source>
        <dbReference type="ARBA" id="ARBA00023136"/>
    </source>
</evidence>
<keyword evidence="7 10" id="KW-0283">Flagellar rotation</keyword>
<accession>A0A2U2HGP1</accession>
<dbReference type="GO" id="GO:0071978">
    <property type="term" value="P:bacterial-type flagellum-dependent swarming motility"/>
    <property type="evidence" value="ECO:0007669"/>
    <property type="project" value="TreeGrafter"/>
</dbReference>
<dbReference type="PANTHER" id="PTHR35091:SF2">
    <property type="entry name" value="FLAGELLAR PROTEIN FLIL"/>
    <property type="match status" value="1"/>
</dbReference>
<dbReference type="GO" id="GO:0005886">
    <property type="term" value="C:plasma membrane"/>
    <property type="evidence" value="ECO:0007669"/>
    <property type="project" value="UniProtKB-SubCell"/>
</dbReference>
<name>A0A2U2HGP1_9BURK</name>
<reference evidence="11 12" key="1">
    <citation type="submission" date="2018-04" db="EMBL/GenBank/DDBJ databases">
        <title>Massilia violaceinigra sp. nov., a novel purple-pigmented bacterium isolated from Tianshan glacier, Xinjiang, China.</title>
        <authorList>
            <person name="Wang H."/>
        </authorList>
    </citation>
    <scope>NUCLEOTIDE SEQUENCE [LARGE SCALE GENOMIC DNA]</scope>
    <source>
        <strain evidence="11 12">B448-2</strain>
    </source>
</reference>
<evidence type="ECO:0000256" key="5">
    <source>
        <dbReference type="ARBA" id="ARBA00022500"/>
    </source>
</evidence>
<keyword evidence="8 10" id="KW-1133">Transmembrane helix</keyword>
<feature type="transmembrane region" description="Helical" evidence="10">
    <location>
        <begin position="21"/>
        <end position="42"/>
    </location>
</feature>
<evidence type="ECO:0000256" key="7">
    <source>
        <dbReference type="ARBA" id="ARBA00022779"/>
    </source>
</evidence>
<evidence type="ECO:0000256" key="2">
    <source>
        <dbReference type="ARBA" id="ARBA00004162"/>
    </source>
</evidence>
<organism evidence="11 12">
    <name type="scientific">Massilia glaciei</name>
    <dbReference type="NCBI Taxonomy" id="1524097"/>
    <lineage>
        <taxon>Bacteria</taxon>
        <taxon>Pseudomonadati</taxon>
        <taxon>Pseudomonadota</taxon>
        <taxon>Betaproteobacteria</taxon>
        <taxon>Burkholderiales</taxon>
        <taxon>Oxalobacteraceae</taxon>
        <taxon>Telluria group</taxon>
        <taxon>Massilia</taxon>
    </lineage>
</organism>
<keyword evidence="6 10" id="KW-0812">Transmembrane</keyword>
<dbReference type="PANTHER" id="PTHR35091">
    <property type="entry name" value="FLAGELLAR PROTEIN FLIL"/>
    <property type="match status" value="1"/>
</dbReference>
<evidence type="ECO:0000256" key="10">
    <source>
        <dbReference type="RuleBase" id="RU364125"/>
    </source>
</evidence>
<comment type="subcellular location">
    <subcellularLocation>
        <location evidence="10">Cell inner membrane</location>
    </subcellularLocation>
    <subcellularLocation>
        <location evidence="2">Cell membrane</location>
        <topology evidence="2">Single-pass membrane protein</topology>
    </subcellularLocation>
</comment>
<keyword evidence="5 10" id="KW-0145">Chemotaxis</keyword>
<keyword evidence="11" id="KW-0282">Flagellum</keyword>
<evidence type="ECO:0000256" key="4">
    <source>
        <dbReference type="ARBA" id="ARBA00022475"/>
    </source>
</evidence>
<keyword evidence="11" id="KW-0966">Cell projection</keyword>
<keyword evidence="9 10" id="KW-0472">Membrane</keyword>
<dbReference type="EMBL" id="PXWF02000269">
    <property type="protein sequence ID" value="PWF44334.1"/>
    <property type="molecule type" value="Genomic_DNA"/>
</dbReference>
<comment type="similarity">
    <text evidence="3 10">Belongs to the FliL family.</text>
</comment>
<comment type="function">
    <text evidence="1 10">Controls the rotational direction of flagella during chemotaxis.</text>
</comment>
<evidence type="ECO:0000256" key="8">
    <source>
        <dbReference type="ARBA" id="ARBA00022989"/>
    </source>
</evidence>
<gene>
    <name evidence="11" type="ORF">C7C56_019440</name>
</gene>
<dbReference type="Proteomes" id="UP000241421">
    <property type="component" value="Unassembled WGS sequence"/>
</dbReference>
<dbReference type="AlphaFoldDB" id="A0A2U2HGP1"/>
<dbReference type="GO" id="GO:0009425">
    <property type="term" value="C:bacterial-type flagellum basal body"/>
    <property type="evidence" value="ECO:0007669"/>
    <property type="project" value="InterPro"/>
</dbReference>
<evidence type="ECO:0000256" key="3">
    <source>
        <dbReference type="ARBA" id="ARBA00008281"/>
    </source>
</evidence>
<evidence type="ECO:0000313" key="11">
    <source>
        <dbReference type="EMBL" id="PWF44334.1"/>
    </source>
</evidence>
<dbReference type="Pfam" id="PF03748">
    <property type="entry name" value="FliL"/>
    <property type="match status" value="1"/>
</dbReference>
<comment type="caution">
    <text evidence="11">The sequence shown here is derived from an EMBL/GenBank/DDBJ whole genome shotgun (WGS) entry which is preliminary data.</text>
</comment>
<dbReference type="GO" id="GO:0006935">
    <property type="term" value="P:chemotaxis"/>
    <property type="evidence" value="ECO:0007669"/>
    <property type="project" value="UniProtKB-KW"/>
</dbReference>
<dbReference type="InterPro" id="IPR005503">
    <property type="entry name" value="FliL"/>
</dbReference>
<proteinExistence type="inferred from homology"/>
<dbReference type="OrthoDB" id="5297029at2"/>
<keyword evidence="12" id="KW-1185">Reference proteome</keyword>
<keyword evidence="10" id="KW-0997">Cell inner membrane</keyword>
<evidence type="ECO:0000256" key="1">
    <source>
        <dbReference type="ARBA" id="ARBA00002254"/>
    </source>
</evidence>